<dbReference type="Gene3D" id="2.60.40.3510">
    <property type="match status" value="1"/>
</dbReference>
<feature type="disulfide bond" evidence="15">
    <location>
        <begin position="861"/>
        <end position="870"/>
    </location>
</feature>
<evidence type="ECO:0000256" key="13">
    <source>
        <dbReference type="ARBA" id="ARBA00023157"/>
    </source>
</evidence>
<protein>
    <recommendedName>
        <fullName evidence="17">Delta-like protein</fullName>
    </recommendedName>
</protein>
<dbReference type="PROSITE" id="PS01186">
    <property type="entry name" value="EGF_2"/>
    <property type="match status" value="10"/>
</dbReference>
<dbReference type="InterPro" id="IPR026219">
    <property type="entry name" value="Jagged/Serrate"/>
</dbReference>
<feature type="disulfide bond" evidence="15">
    <location>
        <begin position="719"/>
        <end position="728"/>
    </location>
</feature>
<feature type="disulfide bond" evidence="15">
    <location>
        <begin position="976"/>
        <end position="985"/>
    </location>
</feature>
<dbReference type="SMART" id="SM00179">
    <property type="entry name" value="EGF_CA"/>
    <property type="match status" value="14"/>
</dbReference>
<evidence type="ECO:0000256" key="9">
    <source>
        <dbReference type="ARBA" id="ARBA00022843"/>
    </source>
</evidence>
<feature type="disulfide bond" evidence="16">
    <location>
        <begin position="426"/>
        <end position="435"/>
    </location>
</feature>
<evidence type="ECO:0000256" key="20">
    <source>
        <dbReference type="SAM" id="SignalP"/>
    </source>
</evidence>
<keyword evidence="13 15" id="KW-1015">Disulfide bond</keyword>
<keyword evidence="12 17" id="KW-0472">Membrane</keyword>
<evidence type="ECO:0000313" key="23">
    <source>
        <dbReference type="EMBL" id="MBN3317205.1"/>
    </source>
</evidence>
<dbReference type="FunFam" id="2.10.25.10:FF:000391">
    <property type="entry name" value="Weary, isoform C"/>
    <property type="match status" value="1"/>
</dbReference>
<comment type="caution">
    <text evidence="15">Lacks conserved residue(s) required for the propagation of feature annotation.</text>
</comment>
<dbReference type="PROSITE" id="PS00022">
    <property type="entry name" value="EGF_1"/>
    <property type="match status" value="15"/>
</dbReference>
<feature type="domain" description="EGF-like" evidence="21">
    <location>
        <begin position="795"/>
        <end position="833"/>
    </location>
</feature>
<feature type="domain" description="EGF-like" evidence="21">
    <location>
        <begin position="873"/>
        <end position="909"/>
    </location>
</feature>
<accession>A0A8J7NS16</accession>
<feature type="disulfide bond" evidence="15">
    <location>
        <begin position="757"/>
        <end position="766"/>
    </location>
</feature>
<dbReference type="FunFam" id="2.10.25.10:FF:000146">
    <property type="entry name" value="Putative neurogenic locus notch"/>
    <property type="match status" value="1"/>
</dbReference>
<feature type="disulfide bond" evidence="15">
    <location>
        <begin position="937"/>
        <end position="946"/>
    </location>
</feature>
<dbReference type="FunFam" id="2.10.25.140:FF:000001">
    <property type="entry name" value="Delta-like protein"/>
    <property type="match status" value="1"/>
</dbReference>
<keyword evidence="7 17" id="KW-0677">Repeat</keyword>
<dbReference type="SUPFAM" id="SSF57603">
    <property type="entry name" value="FnI-like domain"/>
    <property type="match status" value="1"/>
</dbReference>
<dbReference type="InterPro" id="IPR018097">
    <property type="entry name" value="EGF_Ca-bd_CS"/>
</dbReference>
<feature type="transmembrane region" description="Helical" evidence="19">
    <location>
        <begin position="1285"/>
        <end position="1308"/>
    </location>
</feature>
<feature type="disulfide bond" evidence="16">
    <location>
        <begin position="406"/>
        <end position="418"/>
    </location>
</feature>
<dbReference type="Pfam" id="PF00008">
    <property type="entry name" value="EGF"/>
    <property type="match status" value="6"/>
</dbReference>
<dbReference type="InterPro" id="IPR001007">
    <property type="entry name" value="VWF_dom"/>
</dbReference>
<dbReference type="PANTHER" id="PTHR45836:SF23">
    <property type="entry name" value="NEUROGENIC LOCUS NOTCH HOMOLOG PROTEIN 1"/>
    <property type="match status" value="1"/>
</dbReference>
<dbReference type="PROSITE" id="PS51051">
    <property type="entry name" value="DSL"/>
    <property type="match status" value="1"/>
</dbReference>
<evidence type="ECO:0000256" key="12">
    <source>
        <dbReference type="ARBA" id="ARBA00023136"/>
    </source>
</evidence>
<dbReference type="Pfam" id="PF21700">
    <property type="entry name" value="EGF_DL_JAG"/>
    <property type="match status" value="1"/>
</dbReference>
<dbReference type="FunFam" id="2.10.25.10:FF:000061">
    <property type="entry name" value="Delta-like protein"/>
    <property type="match status" value="4"/>
</dbReference>
<dbReference type="Gene3D" id="2.10.25.10">
    <property type="entry name" value="Laminin"/>
    <property type="match status" value="15"/>
</dbReference>
<feature type="domain" description="EGF-like" evidence="21">
    <location>
        <begin position="618"/>
        <end position="654"/>
    </location>
</feature>
<keyword evidence="9" id="KW-0832">Ubl conjugation</keyword>
<dbReference type="InterPro" id="IPR000742">
    <property type="entry name" value="EGF"/>
</dbReference>
<evidence type="ECO:0000256" key="11">
    <source>
        <dbReference type="ARBA" id="ARBA00022989"/>
    </source>
</evidence>
<feature type="domain" description="EGF-like" evidence="21">
    <location>
        <begin position="542"/>
        <end position="578"/>
    </location>
</feature>
<dbReference type="FunFam" id="2.10.25.10:FF:000004">
    <property type="entry name" value="Neurogenic locus notch 1"/>
    <property type="match status" value="1"/>
</dbReference>
<dbReference type="InterPro" id="IPR009030">
    <property type="entry name" value="Growth_fac_rcpt_cys_sf"/>
</dbReference>
<evidence type="ECO:0000256" key="7">
    <source>
        <dbReference type="ARBA" id="ARBA00022737"/>
    </source>
</evidence>
<dbReference type="FunFam" id="2.10.25.10:FF:000095">
    <property type="entry name" value="Notch, isoform B"/>
    <property type="match status" value="1"/>
</dbReference>
<evidence type="ECO:0000256" key="18">
    <source>
        <dbReference type="SAM" id="MobiDB-lite"/>
    </source>
</evidence>
<evidence type="ECO:0000256" key="16">
    <source>
        <dbReference type="PROSITE-ProRule" id="PRU00377"/>
    </source>
</evidence>
<feature type="disulfide bond" evidence="15">
    <location>
        <begin position="606"/>
        <end position="615"/>
    </location>
</feature>
<evidence type="ECO:0000256" key="4">
    <source>
        <dbReference type="ARBA" id="ARBA00022536"/>
    </source>
</evidence>
<dbReference type="PRINTS" id="PR00010">
    <property type="entry name" value="EGFBLOOD"/>
</dbReference>
<evidence type="ECO:0000256" key="6">
    <source>
        <dbReference type="ARBA" id="ARBA00022729"/>
    </source>
</evidence>
<dbReference type="GO" id="GO:0005509">
    <property type="term" value="F:calcium ion binding"/>
    <property type="evidence" value="ECO:0007669"/>
    <property type="project" value="InterPro"/>
</dbReference>
<keyword evidence="14" id="KW-0325">Glycoprotein</keyword>
<dbReference type="PROSITE" id="PS01187">
    <property type="entry name" value="EGF_CA"/>
    <property type="match status" value="4"/>
</dbReference>
<keyword evidence="4 15" id="KW-0245">EGF-like domain</keyword>
<dbReference type="FunFam" id="2.10.25.10:FF:000173">
    <property type="entry name" value="Neurogenic locus notch protein 2"/>
    <property type="match status" value="1"/>
</dbReference>
<feature type="domain" description="EGF-like" evidence="21">
    <location>
        <begin position="835"/>
        <end position="871"/>
    </location>
</feature>
<name>A0A8J7NS16_ATRSP</name>
<evidence type="ECO:0000256" key="15">
    <source>
        <dbReference type="PROSITE-ProRule" id="PRU00076"/>
    </source>
</evidence>
<evidence type="ECO:0000256" key="17">
    <source>
        <dbReference type="RuleBase" id="RU280815"/>
    </source>
</evidence>
<dbReference type="PROSITE" id="PS00010">
    <property type="entry name" value="ASX_HYDROXYL"/>
    <property type="match status" value="10"/>
</dbReference>
<keyword evidence="8" id="KW-0106">Calcium</keyword>
<dbReference type="SUPFAM" id="SSF57184">
    <property type="entry name" value="Growth factor receptor domain"/>
    <property type="match status" value="2"/>
</dbReference>
<dbReference type="GO" id="GO:0007411">
    <property type="term" value="P:axon guidance"/>
    <property type="evidence" value="ECO:0007669"/>
    <property type="project" value="TreeGrafter"/>
</dbReference>
<feature type="domain" description="EGF-like" evidence="21">
    <location>
        <begin position="502"/>
        <end position="540"/>
    </location>
</feature>
<dbReference type="InterPro" id="IPR001774">
    <property type="entry name" value="DSL"/>
</dbReference>
<feature type="disulfide bond" evidence="15">
    <location>
        <begin position="568"/>
        <end position="577"/>
    </location>
</feature>
<dbReference type="FunFam" id="2.10.25.10:FF:000117">
    <property type="entry name" value="Delta-like protein"/>
    <property type="match status" value="1"/>
</dbReference>
<dbReference type="PROSITE" id="PS51257">
    <property type="entry name" value="PROKAR_LIPOPROTEIN"/>
    <property type="match status" value="1"/>
</dbReference>
<dbReference type="Pfam" id="PF07657">
    <property type="entry name" value="MNNL"/>
    <property type="match status" value="2"/>
</dbReference>
<dbReference type="CDD" id="cd00054">
    <property type="entry name" value="EGF_CA"/>
    <property type="match status" value="13"/>
</dbReference>
<proteinExistence type="predicted"/>
<evidence type="ECO:0000256" key="5">
    <source>
        <dbReference type="ARBA" id="ARBA00022692"/>
    </source>
</evidence>
<feature type="disulfide bond" evidence="15">
    <location>
        <begin position="899"/>
        <end position="908"/>
    </location>
</feature>
<dbReference type="InterPro" id="IPR056986">
    <property type="entry name" value="JAG1_1/2_dom"/>
</dbReference>
<dbReference type="PROSITE" id="PS50026">
    <property type="entry name" value="EGF_3"/>
    <property type="match status" value="15"/>
</dbReference>
<dbReference type="SMART" id="SM00215">
    <property type="entry name" value="VWC_out"/>
    <property type="match status" value="1"/>
</dbReference>
<keyword evidence="11 17" id="KW-1133">Transmembrane helix</keyword>
<dbReference type="GO" id="GO:0007219">
    <property type="term" value="P:Notch signaling pathway"/>
    <property type="evidence" value="ECO:0007669"/>
    <property type="project" value="UniProtKB-KW"/>
</dbReference>
<dbReference type="SUPFAM" id="SSF57196">
    <property type="entry name" value="EGF/Laminin"/>
    <property type="match status" value="7"/>
</dbReference>
<feature type="signal peptide" evidence="20">
    <location>
        <begin position="1"/>
        <end position="18"/>
    </location>
</feature>
<keyword evidence="24" id="KW-1185">Reference proteome</keyword>
<feature type="chain" id="PRO_5035322797" description="Delta-like protein" evidence="20">
    <location>
        <begin position="19"/>
        <end position="1444"/>
    </location>
</feature>
<evidence type="ECO:0000259" key="22">
    <source>
        <dbReference type="PROSITE" id="PS51051"/>
    </source>
</evidence>
<evidence type="ECO:0000256" key="8">
    <source>
        <dbReference type="ARBA" id="ARBA00022837"/>
    </source>
</evidence>
<dbReference type="GO" id="GO:0009986">
    <property type="term" value="C:cell surface"/>
    <property type="evidence" value="ECO:0007669"/>
    <property type="project" value="TreeGrafter"/>
</dbReference>
<dbReference type="InterPro" id="IPR051355">
    <property type="entry name" value="Notch/Slit_guidance"/>
</dbReference>
<feature type="region of interest" description="Disordered" evidence="18">
    <location>
        <begin position="1412"/>
        <end position="1444"/>
    </location>
</feature>
<dbReference type="InterPro" id="IPR049883">
    <property type="entry name" value="NOTCH1_EGF-like"/>
</dbReference>
<evidence type="ECO:0000256" key="10">
    <source>
        <dbReference type="ARBA" id="ARBA00022976"/>
    </source>
</evidence>
<dbReference type="GO" id="GO:0048513">
    <property type="term" value="P:animal organ development"/>
    <property type="evidence" value="ECO:0007669"/>
    <property type="project" value="UniProtKB-ARBA"/>
</dbReference>
<dbReference type="GO" id="GO:0005112">
    <property type="term" value="F:Notch binding"/>
    <property type="evidence" value="ECO:0007669"/>
    <property type="project" value="InterPro"/>
</dbReference>
<dbReference type="GO" id="GO:0048018">
    <property type="term" value="F:receptor ligand activity"/>
    <property type="evidence" value="ECO:0007669"/>
    <property type="project" value="UniProtKB-ARBA"/>
</dbReference>
<dbReference type="PANTHER" id="PTHR45836">
    <property type="entry name" value="SLIT HOMOLOG"/>
    <property type="match status" value="1"/>
</dbReference>
<feature type="domain" description="EGF-like" evidence="21">
    <location>
        <begin position="911"/>
        <end position="947"/>
    </location>
</feature>
<evidence type="ECO:0000259" key="21">
    <source>
        <dbReference type="PROSITE" id="PS50026"/>
    </source>
</evidence>
<dbReference type="Proteomes" id="UP000736164">
    <property type="component" value="Unassembled WGS sequence"/>
</dbReference>
<feature type="disulfide bond" evidence="15">
    <location>
        <begin position="644"/>
        <end position="653"/>
    </location>
</feature>
<feature type="domain" description="EGF-like" evidence="21">
    <location>
        <begin position="988"/>
        <end position="1024"/>
    </location>
</feature>
<evidence type="ECO:0000256" key="2">
    <source>
        <dbReference type="ARBA" id="ARBA00022473"/>
    </source>
</evidence>
<dbReference type="GO" id="GO:0043235">
    <property type="term" value="C:receptor complex"/>
    <property type="evidence" value="ECO:0007669"/>
    <property type="project" value="TreeGrafter"/>
</dbReference>
<feature type="domain" description="DSL" evidence="22">
    <location>
        <begin position="391"/>
        <end position="435"/>
    </location>
</feature>
<organism evidence="23 24">
    <name type="scientific">Atractosteus spatula</name>
    <name type="common">Alligator gar</name>
    <name type="synonym">Lepisosteus spatula</name>
    <dbReference type="NCBI Taxonomy" id="7917"/>
    <lineage>
        <taxon>Eukaryota</taxon>
        <taxon>Metazoa</taxon>
        <taxon>Chordata</taxon>
        <taxon>Craniata</taxon>
        <taxon>Vertebrata</taxon>
        <taxon>Euteleostomi</taxon>
        <taxon>Actinopterygii</taxon>
        <taxon>Neopterygii</taxon>
        <taxon>Holostei</taxon>
        <taxon>Semionotiformes</taxon>
        <taxon>Lepisosteidae</taxon>
        <taxon>Atractosteus</taxon>
    </lineage>
</organism>
<feature type="disulfide bond" evidence="15">
    <location>
        <begin position="681"/>
        <end position="690"/>
    </location>
</feature>
<dbReference type="Gene3D" id="2.10.25.140">
    <property type="match status" value="1"/>
</dbReference>
<feature type="disulfide bond" evidence="15">
    <location>
        <begin position="530"/>
        <end position="539"/>
    </location>
</feature>
<feature type="domain" description="EGF-like" evidence="21">
    <location>
        <begin position="950"/>
        <end position="986"/>
    </location>
</feature>
<dbReference type="SMART" id="SM00181">
    <property type="entry name" value="EGF"/>
    <property type="match status" value="16"/>
</dbReference>
<dbReference type="FunFam" id="2.10.25.10:FF:000824">
    <property type="entry name" value="Delta-like protein"/>
    <property type="match status" value="1"/>
</dbReference>
<dbReference type="GO" id="GO:0005829">
    <property type="term" value="C:cytosol"/>
    <property type="evidence" value="ECO:0007669"/>
    <property type="project" value="UniProtKB-ARBA"/>
</dbReference>
<dbReference type="InterPro" id="IPR000152">
    <property type="entry name" value="EGF-type_Asp/Asn_hydroxyl_site"/>
</dbReference>
<feature type="disulfide bond" evidence="16">
    <location>
        <begin position="393"/>
        <end position="402"/>
    </location>
</feature>
<feature type="disulfide bond" evidence="15">
    <location>
        <begin position="823"/>
        <end position="832"/>
    </location>
</feature>
<feature type="domain" description="EGF-like" evidence="21">
    <location>
        <begin position="580"/>
        <end position="616"/>
    </location>
</feature>
<evidence type="ECO:0000256" key="14">
    <source>
        <dbReference type="ARBA" id="ARBA00023180"/>
    </source>
</evidence>
<dbReference type="FunFam" id="2.10.25.10:FF:000473">
    <property type="entry name" value="Delta-like protein"/>
    <property type="match status" value="1"/>
</dbReference>
<feature type="disulfide bond" evidence="15">
    <location>
        <begin position="1014"/>
        <end position="1023"/>
    </location>
</feature>
<evidence type="ECO:0000256" key="1">
    <source>
        <dbReference type="ARBA" id="ARBA00004251"/>
    </source>
</evidence>
<comment type="caution">
    <text evidence="23">The sequence shown here is derived from an EMBL/GenBank/DDBJ whole genome shotgun (WGS) entry which is preliminary data.</text>
</comment>
<dbReference type="FunFam" id="2.10.25.10:FF:000148">
    <property type="entry name" value="Delta-like protein"/>
    <property type="match status" value="1"/>
</dbReference>
<feature type="domain" description="EGF-like" evidence="21">
    <location>
        <begin position="1026"/>
        <end position="1062"/>
    </location>
</feature>
<dbReference type="GO" id="GO:0007417">
    <property type="term" value="P:central nervous system development"/>
    <property type="evidence" value="ECO:0007669"/>
    <property type="project" value="UniProtKB-ARBA"/>
</dbReference>
<gene>
    <name evidence="23" type="primary">Jag2</name>
    <name evidence="23" type="ORF">GTO95_0005536</name>
</gene>
<comment type="function">
    <text evidence="17">Putative Notch ligand involved in the mediation of Notch signaling.</text>
</comment>
<dbReference type="Pfam" id="PF23575">
    <property type="entry name" value="JAG1"/>
    <property type="match status" value="1"/>
</dbReference>
<dbReference type="FunFam" id="2.10.25.10:FF:000018">
    <property type="entry name" value="Delta-like 1"/>
    <property type="match status" value="1"/>
</dbReference>
<feature type="domain" description="EGF-like" evidence="21">
    <location>
        <begin position="731"/>
        <end position="767"/>
    </location>
</feature>
<sequence>MRFLSPAFAVCFFLLACAQPLLYGDGEASKILIRAPLKVPTQLHGPLQFQSSPSKLKEKVGQPPRALAGLQSDSLAISTAPGRSTALPPASQGCEALGTLHPPLTTATAPATKGVWEELSIGSPNTSKPSSLRRRRGRGWRDEGEVCVTGSLFPLSTENEGLHTCSSHVPACWSHSSGTGKLLSSGRMAHLYMLQESLVSHSKGYFELQLITVQNVNGELSDGDCCDGTRNSQNRRCTRDECDTYFKLCLKEFQSQVSTTGPCSYGTGSTAVLGGNTFSFKSSKGNKKKIEDAGKIKIPLNFSWPEGVVTFDTSEISVCTGDRELPKTWSKSKIRSYTLILEAWDWDNDTKSNSDLLIERAIHIGMINPGDDGQTLQHNGPIASFEYRIWVKCDENYYGVACNKHCKPRDDYFGHYVCDQLGNKLCMEGWRGADCNIAICKQGCNLIHGTCKKPGECTCHYGWQGQFCEECLPYPGCMHGTCVKPWQCNCEKNWGGLLCNKDLNYCGTHSPCLNGGKCMNTEPDEYDCACPDGYSGKNCEIAEHACASNPCANGGICHVTPTGFECQCPQGWSGATCANDVDECASNPCARGGTCINRENGFECLCPPQWSGTTCHLDANECMGNPCLNAYSCKNLIGGYYCACIRGWAGQNCEININDCNGQCQNGGTCQDEVHGYRCQCLPGFVGRHCEVQRSKCPGAPCRNGGKCHDLSDGFFCECPAGFSGDVCEVKSDPCNPNPCQNEATCHNSFGDYYCACPEDYEGKNCSDLKDHCKTTPCEVIDSCTIAIASNTTHDGVRHISSNVCGPHGQCISQAGGNFTCSCDQGFTGIYCHENINDCISGPCKNGGTCIDGVNSFQCFCPDGWEGELCDLNVNDCDRNPCKNNGRCVDLVNDFYCECMDNWKGKTCHSRESQCDANTCSNGGTCYDHGDTFRCACPPGWGGSTCNTAKNSTCASRPCENGGTCVGGGDGFTCICKEGWEGPTCTQNINDCSPHPCYNGGICVDGVNWFRCECAPGFAGPDCRINIDECQSSPCAYGATCIDEINGYRCVCPIGRAGPRCQEFIGFGKMCRYAGLQFPHGSRWEEECNTCRCVDGNIECTKVLCGHKPCLLHRLPGQDGHYCPKDQDCQKHNYLTCFSPPCDQWGICSSPNPSPPANTRCEPNSAYLDNSCARITLIFNKDKVPMGTTVENICTELRYLPAARTLAKERTLQVLCDISYSQEDAVEVAISFERDEPNHSHIKEAASTIINALHKKHNSTVMLAIVEVRVQAEPTPKPGGGGEVYLLYVLLPLFAILWIICIVICVWWMRKRRKERERCHMSADDSVNNQWEPLNPIRNPIVKPCSNRDIQYECKKLMSPPNRTCDGGEEEEEEEMELEREGLEVEKCPSHKFAKTGVQGKGGVICTTRSVPAKAPHRTSYHPKDNRCKNTNTAVSEQVKDNYV</sequence>
<dbReference type="Pfam" id="PF01414">
    <property type="entry name" value="DSL"/>
    <property type="match status" value="1"/>
</dbReference>
<feature type="non-terminal residue" evidence="23">
    <location>
        <position position="1"/>
    </location>
</feature>
<feature type="disulfide bond" evidence="15">
    <location>
        <begin position="1052"/>
        <end position="1061"/>
    </location>
</feature>
<feature type="disulfide bond" evidence="15">
    <location>
        <begin position="660"/>
        <end position="670"/>
    </location>
</feature>
<feature type="domain" description="EGF-like" evidence="21">
    <location>
        <begin position="436"/>
        <end position="469"/>
    </location>
</feature>
<dbReference type="InterPro" id="IPR001881">
    <property type="entry name" value="EGF-like_Ca-bd_dom"/>
</dbReference>
<comment type="subcellular location">
    <subcellularLocation>
        <location evidence="1">Cell membrane</location>
        <topology evidence="1">Single-pass type I membrane protein</topology>
    </subcellularLocation>
    <subcellularLocation>
        <location evidence="17">Membrane</location>
        <topology evidence="17">Single-pass type I membrane protein</topology>
    </subcellularLocation>
</comment>
<reference evidence="23" key="1">
    <citation type="journal article" date="2021" name="Cell">
        <title>Tracing the genetic footprints of vertebrate landing in non-teleost ray-finned fishes.</title>
        <authorList>
            <person name="Bi X."/>
            <person name="Wang K."/>
            <person name="Yang L."/>
            <person name="Pan H."/>
            <person name="Jiang H."/>
            <person name="Wei Q."/>
            <person name="Fang M."/>
            <person name="Yu H."/>
            <person name="Zhu C."/>
            <person name="Cai Y."/>
            <person name="He Y."/>
            <person name="Gan X."/>
            <person name="Zeng H."/>
            <person name="Yu D."/>
            <person name="Zhu Y."/>
            <person name="Jiang H."/>
            <person name="Qiu Q."/>
            <person name="Yang H."/>
            <person name="Zhang Y.E."/>
            <person name="Wang W."/>
            <person name="Zhu M."/>
            <person name="He S."/>
            <person name="Zhang G."/>
        </authorList>
    </citation>
    <scope>NUCLEOTIDE SEQUENCE</scope>
    <source>
        <strain evidence="23">Allg_001</strain>
    </source>
</reference>
<feature type="domain" description="EGF-like" evidence="21">
    <location>
        <begin position="693"/>
        <end position="729"/>
    </location>
</feature>
<evidence type="ECO:0000256" key="19">
    <source>
        <dbReference type="SAM" id="Phobius"/>
    </source>
</evidence>
<keyword evidence="6 17" id="KW-0732">Signal</keyword>
<dbReference type="EMBL" id="JAAWVO010033876">
    <property type="protein sequence ID" value="MBN3317205.1"/>
    <property type="molecule type" value="Genomic_DNA"/>
</dbReference>
<dbReference type="GO" id="GO:0005886">
    <property type="term" value="C:plasma membrane"/>
    <property type="evidence" value="ECO:0007669"/>
    <property type="project" value="UniProtKB-SubCell"/>
</dbReference>
<dbReference type="InterPro" id="IPR011651">
    <property type="entry name" value="Notch_ligand_N"/>
</dbReference>
<keyword evidence="5 17" id="KW-0812">Transmembrane</keyword>
<keyword evidence="2 17" id="KW-0217">Developmental protein</keyword>
<feature type="domain" description="EGF-like" evidence="21">
    <location>
        <begin position="656"/>
        <end position="691"/>
    </location>
</feature>
<feature type="disulfide bond" evidence="15">
    <location>
        <begin position="459"/>
        <end position="468"/>
    </location>
</feature>
<dbReference type="SMART" id="SM00051">
    <property type="entry name" value="DSL"/>
    <property type="match status" value="1"/>
</dbReference>
<evidence type="ECO:0000256" key="3">
    <source>
        <dbReference type="ARBA" id="ARBA00022475"/>
    </source>
</evidence>
<keyword evidence="10" id="KW-0914">Notch signaling pathway</keyword>
<dbReference type="Pfam" id="PF07645">
    <property type="entry name" value="EGF_CA"/>
    <property type="match status" value="1"/>
</dbReference>
<dbReference type="Pfam" id="PF25024">
    <property type="entry name" value="EGF_TEN"/>
    <property type="match status" value="1"/>
</dbReference>
<feature type="non-terminal residue" evidence="23">
    <location>
        <position position="1444"/>
    </location>
</feature>
<dbReference type="PRINTS" id="PR02059">
    <property type="entry name" value="JAGGEDFAMILY"/>
</dbReference>
<evidence type="ECO:0000313" key="24">
    <source>
        <dbReference type="Proteomes" id="UP000736164"/>
    </source>
</evidence>
<keyword evidence="3" id="KW-1003">Cell membrane</keyword>
<dbReference type="FunFam" id="2.10.25.10:FF:000012">
    <property type="entry name" value="Delta-like protein"/>
    <property type="match status" value="1"/>
</dbReference>